<evidence type="ECO:0000256" key="4">
    <source>
        <dbReference type="ARBA" id="ARBA00022723"/>
    </source>
</evidence>
<dbReference type="InterPro" id="IPR036724">
    <property type="entry name" value="Cobalamin-bd_sf"/>
</dbReference>
<dbReference type="AlphaFoldDB" id="X0YWT1"/>
<dbReference type="CDD" id="cd02068">
    <property type="entry name" value="radical_SAM_B12_BD"/>
    <property type="match status" value="1"/>
</dbReference>
<evidence type="ECO:0000259" key="7">
    <source>
        <dbReference type="PROSITE" id="PS51332"/>
    </source>
</evidence>
<keyword evidence="3" id="KW-0949">S-adenosyl-L-methionine</keyword>
<gene>
    <name evidence="9" type="ORF">S01H4_17323</name>
</gene>
<dbReference type="InterPro" id="IPR058240">
    <property type="entry name" value="rSAM_sf"/>
</dbReference>
<evidence type="ECO:0000313" key="9">
    <source>
        <dbReference type="EMBL" id="GAG60670.1"/>
    </source>
</evidence>
<proteinExistence type="predicted"/>
<evidence type="ECO:0000259" key="8">
    <source>
        <dbReference type="PROSITE" id="PS51918"/>
    </source>
</evidence>
<feature type="non-terminal residue" evidence="9">
    <location>
        <position position="342"/>
    </location>
</feature>
<evidence type="ECO:0000256" key="6">
    <source>
        <dbReference type="ARBA" id="ARBA00023014"/>
    </source>
</evidence>
<feature type="domain" description="B12-binding" evidence="7">
    <location>
        <begin position="10"/>
        <end position="143"/>
    </location>
</feature>
<protein>
    <submittedName>
        <fullName evidence="9">Uncharacterized protein</fullName>
    </submittedName>
</protein>
<dbReference type="Gene3D" id="3.80.30.20">
    <property type="entry name" value="tm_1862 like domain"/>
    <property type="match status" value="1"/>
</dbReference>
<dbReference type="InterPro" id="IPR034466">
    <property type="entry name" value="Methyltransferase_Class_B"/>
</dbReference>
<dbReference type="GO" id="GO:0003824">
    <property type="term" value="F:catalytic activity"/>
    <property type="evidence" value="ECO:0007669"/>
    <property type="project" value="InterPro"/>
</dbReference>
<dbReference type="Pfam" id="PF02310">
    <property type="entry name" value="B12-binding"/>
    <property type="match status" value="1"/>
</dbReference>
<dbReference type="SUPFAM" id="SSF102114">
    <property type="entry name" value="Radical SAM enzymes"/>
    <property type="match status" value="1"/>
</dbReference>
<dbReference type="PROSITE" id="PS51332">
    <property type="entry name" value="B12_BINDING"/>
    <property type="match status" value="1"/>
</dbReference>
<feature type="domain" description="Radical SAM core" evidence="8">
    <location>
        <begin position="192"/>
        <end position="342"/>
    </location>
</feature>
<dbReference type="Gene3D" id="3.40.50.280">
    <property type="entry name" value="Cobalamin-binding domain"/>
    <property type="match status" value="1"/>
</dbReference>
<dbReference type="PROSITE" id="PS51918">
    <property type="entry name" value="RADICAL_SAM"/>
    <property type="match status" value="1"/>
</dbReference>
<dbReference type="GO" id="GO:0051539">
    <property type="term" value="F:4 iron, 4 sulfur cluster binding"/>
    <property type="evidence" value="ECO:0007669"/>
    <property type="project" value="UniProtKB-KW"/>
</dbReference>
<dbReference type="SUPFAM" id="SSF52242">
    <property type="entry name" value="Cobalamin (vitamin B12)-binding domain"/>
    <property type="match status" value="1"/>
</dbReference>
<evidence type="ECO:0000256" key="2">
    <source>
        <dbReference type="ARBA" id="ARBA00022679"/>
    </source>
</evidence>
<comment type="cofactor">
    <cofactor evidence="1">
        <name>[4Fe-4S] cluster</name>
        <dbReference type="ChEBI" id="CHEBI:49883"/>
    </cofactor>
</comment>
<name>X0YWT1_9ZZZZ</name>
<organism evidence="9">
    <name type="scientific">marine sediment metagenome</name>
    <dbReference type="NCBI Taxonomy" id="412755"/>
    <lineage>
        <taxon>unclassified sequences</taxon>
        <taxon>metagenomes</taxon>
        <taxon>ecological metagenomes</taxon>
    </lineage>
</organism>
<evidence type="ECO:0000256" key="5">
    <source>
        <dbReference type="ARBA" id="ARBA00023004"/>
    </source>
</evidence>
<dbReference type="InterPro" id="IPR007197">
    <property type="entry name" value="rSAM"/>
</dbReference>
<accession>X0YWT1</accession>
<evidence type="ECO:0000256" key="1">
    <source>
        <dbReference type="ARBA" id="ARBA00001966"/>
    </source>
</evidence>
<dbReference type="SFLD" id="SFLDG01082">
    <property type="entry name" value="B12-binding_domain_containing"/>
    <property type="match status" value="1"/>
</dbReference>
<dbReference type="EMBL" id="BART01007623">
    <property type="protein sequence ID" value="GAG60670.1"/>
    <property type="molecule type" value="Genomic_DNA"/>
</dbReference>
<keyword evidence="2" id="KW-0808">Transferase</keyword>
<dbReference type="GO" id="GO:0046872">
    <property type="term" value="F:metal ion binding"/>
    <property type="evidence" value="ECO:0007669"/>
    <property type="project" value="UniProtKB-KW"/>
</dbReference>
<dbReference type="InterPro" id="IPR051198">
    <property type="entry name" value="BchE-like"/>
</dbReference>
<keyword evidence="6" id="KW-0411">Iron-sulfur</keyword>
<comment type="caution">
    <text evidence="9">The sequence shown here is derived from an EMBL/GenBank/DDBJ whole genome shotgun (WGS) entry which is preliminary data.</text>
</comment>
<dbReference type="InterPro" id="IPR006158">
    <property type="entry name" value="Cobalamin-bd"/>
</dbReference>
<reference evidence="9" key="1">
    <citation type="journal article" date="2014" name="Front. Microbiol.">
        <title>High frequency of phylogenetically diverse reductive dehalogenase-homologous genes in deep subseafloor sedimentary metagenomes.</title>
        <authorList>
            <person name="Kawai M."/>
            <person name="Futagami T."/>
            <person name="Toyoda A."/>
            <person name="Takaki Y."/>
            <person name="Nishi S."/>
            <person name="Hori S."/>
            <person name="Arai W."/>
            <person name="Tsubouchi T."/>
            <person name="Morono Y."/>
            <person name="Uchiyama I."/>
            <person name="Ito T."/>
            <person name="Fujiyama A."/>
            <person name="Inagaki F."/>
            <person name="Takami H."/>
        </authorList>
    </citation>
    <scope>NUCLEOTIDE SEQUENCE</scope>
    <source>
        <strain evidence="9">Expedition CK06-06</strain>
    </source>
</reference>
<dbReference type="GO" id="GO:0031419">
    <property type="term" value="F:cobalamin binding"/>
    <property type="evidence" value="ECO:0007669"/>
    <property type="project" value="InterPro"/>
</dbReference>
<dbReference type="SFLD" id="SFLDG01123">
    <property type="entry name" value="methyltransferase_(Class_B)"/>
    <property type="match status" value="1"/>
</dbReference>
<dbReference type="SFLD" id="SFLDS00029">
    <property type="entry name" value="Radical_SAM"/>
    <property type="match status" value="1"/>
</dbReference>
<dbReference type="PANTHER" id="PTHR43409">
    <property type="entry name" value="ANAEROBIC MAGNESIUM-PROTOPORPHYRIN IX MONOMETHYL ESTER CYCLASE-RELATED"/>
    <property type="match status" value="1"/>
</dbReference>
<dbReference type="CDD" id="cd01335">
    <property type="entry name" value="Radical_SAM"/>
    <property type="match status" value="1"/>
</dbReference>
<evidence type="ECO:0000256" key="3">
    <source>
        <dbReference type="ARBA" id="ARBA00022691"/>
    </source>
</evidence>
<dbReference type="Pfam" id="PF04055">
    <property type="entry name" value="Radical_SAM"/>
    <property type="match status" value="1"/>
</dbReference>
<keyword evidence="5" id="KW-0408">Iron</keyword>
<keyword evidence="4" id="KW-0479">Metal-binding</keyword>
<sequence>MKVALINPNTGRVERIENEAAWPPLGLLYLGAVLEKSGHEVKVIDNARIQLPVEKIVERVKREDPGVLGVSTLTPTFKQGIKIASAIKAELPDLKIVFGNYHATFTYERLLTKYPFVDYVALGEGEQIFLELVNALERNEEIKKIKGIAFRHDGRVVKTPPRQFIQNLDELPLPDRTLLEQEYHSEVVGMLGSSGKFTTMLTSRGCPYNCRYCACSAFSLRKVRFRSPKSVVAEMGLLQMEGYEEVGFVDDNLLLDRHRMEKICDLLKENGIKLTLWAEGRVDQASREVLRKFARVGCKTIYFGVESGNQKVLNYYGKNISPELSRKAMRNCKDAGIENIIG</sequence>
<dbReference type="PANTHER" id="PTHR43409:SF7">
    <property type="entry name" value="BLL1977 PROTEIN"/>
    <property type="match status" value="1"/>
</dbReference>
<dbReference type="InterPro" id="IPR023404">
    <property type="entry name" value="rSAM_horseshoe"/>
</dbReference>